<keyword evidence="4 6" id="KW-0472">Membrane</keyword>
<comment type="subcellular location">
    <subcellularLocation>
        <location evidence="1">Membrane</location>
        <topology evidence="1">Single-pass membrane protein</topology>
    </subcellularLocation>
</comment>
<dbReference type="PANTHER" id="PTHR30168">
    <property type="entry name" value="PUTATIVE MEMBRANE PROTEIN YPFJ"/>
    <property type="match status" value="1"/>
</dbReference>
<evidence type="ECO:0000256" key="5">
    <source>
        <dbReference type="SAM" id="MobiDB-lite"/>
    </source>
</evidence>
<dbReference type="Proteomes" id="UP000679691">
    <property type="component" value="Unassembled WGS sequence"/>
</dbReference>
<evidence type="ECO:0000256" key="2">
    <source>
        <dbReference type="ARBA" id="ARBA00022692"/>
    </source>
</evidence>
<name>A0A8T4HC13_9SPHI</name>
<dbReference type="Pfam" id="PF04228">
    <property type="entry name" value="Zn_peptidase"/>
    <property type="match status" value="1"/>
</dbReference>
<dbReference type="RefSeq" id="WP_353546423.1">
    <property type="nucleotide sequence ID" value="NZ_JAGKSB010000004.1"/>
</dbReference>
<organism evidence="7 8">
    <name type="scientific">Rhinopithecimicrobium faecis</name>
    <dbReference type="NCBI Taxonomy" id="2820698"/>
    <lineage>
        <taxon>Bacteria</taxon>
        <taxon>Pseudomonadati</taxon>
        <taxon>Bacteroidota</taxon>
        <taxon>Sphingobacteriia</taxon>
        <taxon>Sphingobacteriales</taxon>
        <taxon>Sphingobacteriaceae</taxon>
        <taxon>Rhinopithecimicrobium</taxon>
    </lineage>
</organism>
<dbReference type="EMBL" id="JAGKSB010000004">
    <property type="protein sequence ID" value="MBP3942937.1"/>
    <property type="molecule type" value="Genomic_DNA"/>
</dbReference>
<reference evidence="7" key="1">
    <citation type="submission" date="2021-03" db="EMBL/GenBank/DDBJ databases">
        <authorList>
            <person name="Lu T."/>
            <person name="Wang Q."/>
            <person name="Han X."/>
        </authorList>
    </citation>
    <scope>NUCLEOTIDE SEQUENCE</scope>
    <source>
        <strain evidence="7">WQ 2009</strain>
    </source>
</reference>
<dbReference type="PANTHER" id="PTHR30168:SF0">
    <property type="entry name" value="INNER MEMBRANE PROTEIN"/>
    <property type="match status" value="1"/>
</dbReference>
<dbReference type="GO" id="GO:0016020">
    <property type="term" value="C:membrane"/>
    <property type="evidence" value="ECO:0007669"/>
    <property type="project" value="UniProtKB-SubCell"/>
</dbReference>
<evidence type="ECO:0000256" key="6">
    <source>
        <dbReference type="SAM" id="Phobius"/>
    </source>
</evidence>
<gene>
    <name evidence="7" type="ORF">J5U18_05050</name>
</gene>
<feature type="compositionally biased region" description="Basic and acidic residues" evidence="5">
    <location>
        <begin position="7"/>
        <end position="17"/>
    </location>
</feature>
<feature type="region of interest" description="Disordered" evidence="5">
    <location>
        <begin position="1"/>
        <end position="20"/>
    </location>
</feature>
<evidence type="ECO:0000256" key="4">
    <source>
        <dbReference type="ARBA" id="ARBA00023136"/>
    </source>
</evidence>
<protein>
    <submittedName>
        <fullName evidence="7">Zinc metallopeptidase</fullName>
    </submittedName>
</protein>
<dbReference type="AlphaFoldDB" id="A0A8T4HC13"/>
<keyword evidence="8" id="KW-1185">Reference proteome</keyword>
<evidence type="ECO:0000313" key="8">
    <source>
        <dbReference type="Proteomes" id="UP000679691"/>
    </source>
</evidence>
<feature type="transmembrane region" description="Helical" evidence="6">
    <location>
        <begin position="21"/>
        <end position="41"/>
    </location>
</feature>
<keyword evidence="2 6" id="KW-0812">Transmembrane</keyword>
<accession>A0A8T4HC13</accession>
<proteinExistence type="predicted"/>
<evidence type="ECO:0000256" key="1">
    <source>
        <dbReference type="ARBA" id="ARBA00004167"/>
    </source>
</evidence>
<dbReference type="InterPro" id="IPR007343">
    <property type="entry name" value="Uncharacterised_pept_Zn_put"/>
</dbReference>
<comment type="caution">
    <text evidence="7">The sequence shown here is derived from an EMBL/GenBank/DDBJ whole genome shotgun (WGS) entry which is preliminary data.</text>
</comment>
<sequence>MKWKGNRKSENFEDRRGMSPGGKLTLGGVGGVIVLLIGFLMGGDPGELLQQVQQGNFGAQTEAGPVDITAEEQELTDFSQTILASTEDVWNVLFKEQLGKPYQVTTLAVYRGGTETGGCGTGKSSYGPFYCPADQKIYLDLSFNEELKNKFGATGEFALAYVIAHEVGHHIQNIVGLLPKTNAMRGQLSEAENNKISVKTELQADFYAGVWAHHLNKITGLEITYDDILDGMRAAEAVGDDKLQTQAQGYAVEESFTHGTSAQRKAWFKKGYDTGDLRAGNTFEDPSLN</sequence>
<evidence type="ECO:0000313" key="7">
    <source>
        <dbReference type="EMBL" id="MBP3942937.1"/>
    </source>
</evidence>
<evidence type="ECO:0000256" key="3">
    <source>
        <dbReference type="ARBA" id="ARBA00022989"/>
    </source>
</evidence>
<keyword evidence="3 6" id="KW-1133">Transmembrane helix</keyword>